<dbReference type="HOGENOM" id="CLU_284964_0_0_7"/>
<evidence type="ECO:0000313" key="2">
    <source>
        <dbReference type="EMBL" id="CAN96264.1"/>
    </source>
</evidence>
<name>A9GG18_SORC5</name>
<dbReference type="BioCyc" id="SCEL448385:SCE_RS31335-MONOMER"/>
<dbReference type="eggNOG" id="ENOG502Z8NT">
    <property type="taxonomic scope" value="Bacteria"/>
</dbReference>
<dbReference type="Pfam" id="PF13020">
    <property type="entry name" value="NOV_C"/>
    <property type="match status" value="1"/>
</dbReference>
<proteinExistence type="predicted"/>
<dbReference type="SUPFAM" id="SSF55874">
    <property type="entry name" value="ATPase domain of HSP90 chaperone/DNA topoisomerase II/histidine kinase"/>
    <property type="match status" value="1"/>
</dbReference>
<dbReference type="AlphaFoldDB" id="A9GG18"/>
<dbReference type="KEGG" id="scl:sce6100"/>
<sequence>MSNKALTAYREAREDQLVRNEARHIRSKINDARGSRHDAGVRWPFELLQNALDAGPRPGSDRVEVRLRQNGDEFVFEHDGAFFTLRDLAALLSGGSSKEFESEDTTGRFGTGFLVTHVLAPQTTVSGILTTGEGSERFALMLDRGGDEDSIVANIAACDAAIRTASPLPTTDGVPSASFTYVTDDCATLHLGMVSFRSAVPYLFATCERLGRVTFDTESDAPETWEAGPMTSRNMDGVLVHERHLSYRRDDQGAEYRAVRVAAASSPNQATVAVLLNVEGRWHLQLPGHDFPRVFCRYPIRSSTFLPINAVLDAPFDLDQERRRVLLDKEEVKRIFHLSVSAIVPLIRLAYEEGWHDRHWLARAAPSPSSFADKQDEQETEWLTREMRSLADDLARLPLVATRNGLGVSHVTDSSWFADFVDAHSDGTTMDRLWPLVDDAEDLYPPVAALATAWATIASGWHALGVQVNQVGLAVLAEYVRGDAKRVEDLSVRSDKREWIARFLDVVGECWAGRGVNADLVERMLPNQSGALVPRKDLKRDDGIPDALKDIADSMGCGVRSRLVDLTILEIAREQSLKHVESVLKSAVPVAMTEDDVLDECVRLLEKRFPKTERLSDSNRALILASIRLLDYLAQKGDAAASLAARVPLLAHDKTFARTSAQRRMISPVETWDERARAFYAAYPPDRVLAPEYVGTNVIAALIGWGIAFHGPFIKMTPADAIKDDRLRYLAIEGEETDGVQVHGEEFTQIALLHELLPRCQERDEAASLLGLALCYMAPADASWRHARVVVGRRSGTNVSIAVRGALWLADLRARAWVPVRGDEGRTSQVMPTPESLRSLLDPAWLRGNVAALELLGRFFGFDALDLQLLAAHDDESRQELRDHLARIVELAGANPETLVEVEAELQMRRKRAQDVARCRTLGLDVQAAIKLALEAQNLTVKVIDVGYDFDVSCSDLNDAASRIEVGSYFVEVKATTHGEAKLTPKQAETASQRADRYVLCVVDLRGIPDERLDEPWSIEDVLPLARLVSQVGTLVQGTWELVQEARTSEVGLRNENVLRYAVRPEVWEEGCSIDEWVATAFKAGGRD</sequence>
<reference evidence="2 3" key="1">
    <citation type="journal article" date="2007" name="Nat. Biotechnol.">
        <title>Complete genome sequence of the myxobacterium Sorangium cellulosum.</title>
        <authorList>
            <person name="Schneiker S."/>
            <person name="Perlova O."/>
            <person name="Kaiser O."/>
            <person name="Gerth K."/>
            <person name="Alici A."/>
            <person name="Altmeyer M.O."/>
            <person name="Bartels D."/>
            <person name="Bekel T."/>
            <person name="Beyer S."/>
            <person name="Bode E."/>
            <person name="Bode H.B."/>
            <person name="Bolten C.J."/>
            <person name="Choudhuri J.V."/>
            <person name="Doss S."/>
            <person name="Elnakady Y.A."/>
            <person name="Frank B."/>
            <person name="Gaigalat L."/>
            <person name="Goesmann A."/>
            <person name="Groeger C."/>
            <person name="Gross F."/>
            <person name="Jelsbak L."/>
            <person name="Jelsbak L."/>
            <person name="Kalinowski J."/>
            <person name="Kegler C."/>
            <person name="Knauber T."/>
            <person name="Konietzny S."/>
            <person name="Kopp M."/>
            <person name="Krause L."/>
            <person name="Krug D."/>
            <person name="Linke B."/>
            <person name="Mahmud T."/>
            <person name="Martinez-Arias R."/>
            <person name="McHardy A.C."/>
            <person name="Merai M."/>
            <person name="Meyer F."/>
            <person name="Mormann S."/>
            <person name="Munoz-Dorado J."/>
            <person name="Perez J."/>
            <person name="Pradella S."/>
            <person name="Rachid S."/>
            <person name="Raddatz G."/>
            <person name="Rosenau F."/>
            <person name="Rueckert C."/>
            <person name="Sasse F."/>
            <person name="Scharfe M."/>
            <person name="Schuster S.C."/>
            <person name="Suen G."/>
            <person name="Treuner-Lange A."/>
            <person name="Velicer G.J."/>
            <person name="Vorholter F.-J."/>
            <person name="Weissman K.J."/>
            <person name="Welch R.D."/>
            <person name="Wenzel S.C."/>
            <person name="Whitworth D.E."/>
            <person name="Wilhelm S."/>
            <person name="Wittmann C."/>
            <person name="Bloecker H."/>
            <person name="Puehler A."/>
            <person name="Mueller R."/>
        </authorList>
    </citation>
    <scope>NUCLEOTIDE SEQUENCE [LARGE SCALE GENOMIC DNA]</scope>
    <source>
        <strain evidence="3">So ce56</strain>
    </source>
</reference>
<gene>
    <name evidence="2" type="ordered locus">sce6100</name>
</gene>
<organism evidence="2 3">
    <name type="scientific">Sorangium cellulosum (strain So ce56)</name>
    <name type="common">Polyangium cellulosum (strain So ce56)</name>
    <dbReference type="NCBI Taxonomy" id="448385"/>
    <lineage>
        <taxon>Bacteria</taxon>
        <taxon>Pseudomonadati</taxon>
        <taxon>Myxococcota</taxon>
        <taxon>Polyangia</taxon>
        <taxon>Polyangiales</taxon>
        <taxon>Polyangiaceae</taxon>
        <taxon>Sorangium</taxon>
    </lineage>
</organism>
<keyword evidence="3" id="KW-1185">Reference proteome</keyword>
<dbReference type="Proteomes" id="UP000002139">
    <property type="component" value="Chromosome"/>
</dbReference>
<dbReference type="EMBL" id="AM746676">
    <property type="protein sequence ID" value="CAN96264.1"/>
    <property type="molecule type" value="Genomic_DNA"/>
</dbReference>
<dbReference type="InterPro" id="IPR036890">
    <property type="entry name" value="HATPase_C_sf"/>
</dbReference>
<protein>
    <recommendedName>
        <fullName evidence="1">Protein NO VEIN C-terminal domain-containing protein</fullName>
    </recommendedName>
</protein>
<feature type="domain" description="Protein NO VEIN C-terminal" evidence="1">
    <location>
        <begin position="946"/>
        <end position="1003"/>
    </location>
</feature>
<dbReference type="RefSeq" id="WP_012238729.1">
    <property type="nucleotide sequence ID" value="NC_010162.1"/>
</dbReference>
<dbReference type="NCBIfam" id="NF047352">
    <property type="entry name" value="P_loop_sacsin"/>
    <property type="match status" value="1"/>
</dbReference>
<evidence type="ECO:0000259" key="1">
    <source>
        <dbReference type="Pfam" id="PF13020"/>
    </source>
</evidence>
<dbReference type="STRING" id="448385.sce6100"/>
<dbReference type="InterPro" id="IPR024975">
    <property type="entry name" value="NOV_C"/>
</dbReference>
<evidence type="ECO:0000313" key="3">
    <source>
        <dbReference type="Proteomes" id="UP000002139"/>
    </source>
</evidence>
<accession>A9GG18</accession>
<dbReference type="OrthoDB" id="9802640at2"/>